<dbReference type="AlphaFoldDB" id="A0A813ER30"/>
<proteinExistence type="predicted"/>
<feature type="non-terminal residue" evidence="1">
    <location>
        <position position="1"/>
    </location>
</feature>
<keyword evidence="2" id="KW-1185">Reference proteome</keyword>
<name>A0A813ER30_POLGL</name>
<feature type="non-terminal residue" evidence="1">
    <location>
        <position position="104"/>
    </location>
</feature>
<dbReference type="Proteomes" id="UP000654075">
    <property type="component" value="Unassembled WGS sequence"/>
</dbReference>
<reference evidence="1" key="1">
    <citation type="submission" date="2021-02" db="EMBL/GenBank/DDBJ databases">
        <authorList>
            <person name="Dougan E. K."/>
            <person name="Rhodes N."/>
            <person name="Thang M."/>
            <person name="Chan C."/>
        </authorList>
    </citation>
    <scope>NUCLEOTIDE SEQUENCE</scope>
</reference>
<dbReference type="EMBL" id="CAJNNV010011915">
    <property type="protein sequence ID" value="CAE8600201.1"/>
    <property type="molecule type" value="Genomic_DNA"/>
</dbReference>
<dbReference type="PROSITE" id="PS50293">
    <property type="entry name" value="TPR_REGION"/>
    <property type="match status" value="1"/>
</dbReference>
<sequence>KTYWNQPNHLNTLMGLTASTSEDPVYRRTGSDDIWLRAASLKEALPGDSGIVFKALLEARNTLPAALEAAEGAELLRNLGVAYRQRGDVSAAIAALEEAKALQT</sequence>
<accession>A0A813ER30</accession>
<protein>
    <recommendedName>
        <fullName evidence="3">Tetratricopeptide repeat protein</fullName>
    </recommendedName>
</protein>
<evidence type="ECO:0000313" key="2">
    <source>
        <dbReference type="Proteomes" id="UP000654075"/>
    </source>
</evidence>
<evidence type="ECO:0008006" key="3">
    <source>
        <dbReference type="Google" id="ProtNLM"/>
    </source>
</evidence>
<evidence type="ECO:0000313" key="1">
    <source>
        <dbReference type="EMBL" id="CAE8600201.1"/>
    </source>
</evidence>
<dbReference type="InterPro" id="IPR011990">
    <property type="entry name" value="TPR-like_helical_dom_sf"/>
</dbReference>
<organism evidence="1 2">
    <name type="scientific">Polarella glacialis</name>
    <name type="common">Dinoflagellate</name>
    <dbReference type="NCBI Taxonomy" id="89957"/>
    <lineage>
        <taxon>Eukaryota</taxon>
        <taxon>Sar</taxon>
        <taxon>Alveolata</taxon>
        <taxon>Dinophyceae</taxon>
        <taxon>Suessiales</taxon>
        <taxon>Suessiaceae</taxon>
        <taxon>Polarella</taxon>
    </lineage>
</organism>
<gene>
    <name evidence="1" type="ORF">PGLA1383_LOCUS18534</name>
</gene>
<dbReference type="Gene3D" id="1.25.40.10">
    <property type="entry name" value="Tetratricopeptide repeat domain"/>
    <property type="match status" value="1"/>
</dbReference>
<comment type="caution">
    <text evidence="1">The sequence shown here is derived from an EMBL/GenBank/DDBJ whole genome shotgun (WGS) entry which is preliminary data.</text>
</comment>